<protein>
    <submittedName>
        <fullName evidence="9">Intracellular endo-alpha-(1-&gt;5)-L-arabinanase</fullName>
        <ecNumber evidence="9">3.2.1.99</ecNumber>
    </submittedName>
</protein>
<name>A0A7M4DP64_9MICO</name>
<dbReference type="AlphaFoldDB" id="A0A7M4DP64"/>
<comment type="similarity">
    <text evidence="2">Belongs to the glycosyl hydrolase 43 family.</text>
</comment>
<keyword evidence="7" id="KW-0732">Signal</keyword>
<feature type="active site" description="Proton donor" evidence="5">
    <location>
        <position position="231"/>
    </location>
</feature>
<accession>A0A7M4DP64</accession>
<dbReference type="PANTHER" id="PTHR43301">
    <property type="entry name" value="ARABINAN ENDO-1,5-ALPHA-L-ARABINOSIDASE"/>
    <property type="match status" value="1"/>
</dbReference>
<evidence type="ECO:0000256" key="1">
    <source>
        <dbReference type="ARBA" id="ARBA00004834"/>
    </source>
</evidence>
<proteinExistence type="inferred from homology"/>
<evidence type="ECO:0000256" key="6">
    <source>
        <dbReference type="PIRSR" id="PIRSR606710-2"/>
    </source>
</evidence>
<dbReference type="GO" id="GO:0005975">
    <property type="term" value="P:carbohydrate metabolic process"/>
    <property type="evidence" value="ECO:0007669"/>
    <property type="project" value="InterPro"/>
</dbReference>
<dbReference type="EC" id="3.2.1.99" evidence="9"/>
<dbReference type="Pfam" id="PF17851">
    <property type="entry name" value="GH43_C2"/>
    <property type="match status" value="1"/>
</dbReference>
<dbReference type="SUPFAM" id="SSF75005">
    <property type="entry name" value="Arabinanase/levansucrase/invertase"/>
    <property type="match status" value="1"/>
</dbReference>
<dbReference type="EMBL" id="CACRYJ010000058">
    <property type="protein sequence ID" value="VZO39250.1"/>
    <property type="molecule type" value="Genomic_DNA"/>
</dbReference>
<reference evidence="9 10" key="1">
    <citation type="submission" date="2019-11" db="EMBL/GenBank/DDBJ databases">
        <authorList>
            <person name="Criscuolo A."/>
        </authorList>
    </citation>
    <scope>NUCLEOTIDE SEQUENCE [LARGE SCALE GENOMIC DNA]</scope>
    <source>
        <strain evidence="9">CIP111667</strain>
    </source>
</reference>
<dbReference type="CDD" id="cd18616">
    <property type="entry name" value="GH43_ABN-like"/>
    <property type="match status" value="1"/>
</dbReference>
<feature type="active site" description="Proton acceptor" evidence="5">
    <location>
        <position position="48"/>
    </location>
</feature>
<dbReference type="GO" id="GO:0046558">
    <property type="term" value="F:arabinan endo-1,5-alpha-L-arabinosidase activity"/>
    <property type="evidence" value="ECO:0007669"/>
    <property type="project" value="UniProtKB-EC"/>
</dbReference>
<evidence type="ECO:0000256" key="5">
    <source>
        <dbReference type="PIRSR" id="PIRSR606710-1"/>
    </source>
</evidence>
<dbReference type="Gene3D" id="2.60.120.560">
    <property type="entry name" value="Exo-inulinase, domain 1"/>
    <property type="match status" value="1"/>
</dbReference>
<evidence type="ECO:0000256" key="3">
    <source>
        <dbReference type="ARBA" id="ARBA00022801"/>
    </source>
</evidence>
<evidence type="ECO:0000313" key="9">
    <source>
        <dbReference type="EMBL" id="VZO39250.1"/>
    </source>
</evidence>
<feature type="signal peptide" evidence="7">
    <location>
        <begin position="1"/>
        <end position="25"/>
    </location>
</feature>
<keyword evidence="4 9" id="KW-0326">Glycosidase</keyword>
<comment type="caution">
    <text evidence="9">The sequence shown here is derived from an EMBL/GenBank/DDBJ whole genome shotgun (WGS) entry which is preliminary data.</text>
</comment>
<dbReference type="SUPFAM" id="SSF49899">
    <property type="entry name" value="Concanavalin A-like lectins/glucanases"/>
    <property type="match status" value="1"/>
</dbReference>
<evidence type="ECO:0000259" key="8">
    <source>
        <dbReference type="Pfam" id="PF17851"/>
    </source>
</evidence>
<dbReference type="RefSeq" id="WP_197522694.1">
    <property type="nucleotide sequence ID" value="NZ_CACRYJ010000058.1"/>
</dbReference>
<dbReference type="Gene3D" id="2.60.120.200">
    <property type="match status" value="1"/>
</dbReference>
<dbReference type="InterPro" id="IPR050727">
    <property type="entry name" value="GH43_arabinanases"/>
</dbReference>
<feature type="site" description="Important for catalytic activity, responsible for pKa modulation of the active site Glu and correct orientation of both the proton donor and substrate" evidence="6">
    <location>
        <position position="183"/>
    </location>
</feature>
<feature type="chain" id="PRO_5029765500" evidence="7">
    <location>
        <begin position="26"/>
        <end position="766"/>
    </location>
</feature>
<dbReference type="Proteomes" id="UP000419743">
    <property type="component" value="Unassembled WGS sequence"/>
</dbReference>
<organism evidence="9 10">
    <name type="scientific">Occultella aeris</name>
    <dbReference type="NCBI Taxonomy" id="2761496"/>
    <lineage>
        <taxon>Bacteria</taxon>
        <taxon>Bacillati</taxon>
        <taxon>Actinomycetota</taxon>
        <taxon>Actinomycetes</taxon>
        <taxon>Micrococcales</taxon>
        <taxon>Ruaniaceae</taxon>
        <taxon>Occultella</taxon>
    </lineage>
</organism>
<dbReference type="InterPro" id="IPR041542">
    <property type="entry name" value="GH43_C2"/>
</dbReference>
<sequence>MRRLLSIAIALTTLAGTLAPGHGHATVQETMTTYTNPVSTSFTQNFADPTIIRGHDGYWYAYATNGRRYDGDQKQNMMISRSDDLVNWEWVGPVFTPETIPTYDGKPADANRQFWAPEIAYLDGRYVLYYSYVVQAPGTPWRTVAAATAEHPAGPWTDTGEVVVGNETWEVRPGVTEIRNNIDPELVTTPDGTRYLYYGSVQGGVRVVKLSADGLRADGDPVQLTDAHRYEAPYVVHRDGYYYLFLSVIGGCCAGAASGYPIMVGRSTEPTGPFLDRDGHTLNGPQGGGTPVLAPNGNEFVSTGHNAVATDLSGQDWIVSHALNRFDPYVAGTENARGLALTRLDWIDGWPIGSAGEGMPSGPVPGPNNDAFISDAFEHDLSGWNGTDGWERRQGVTGGYVHTGSGAPLTSIATVDGDLRARALVRLSAGPGGLASISIPAQGGRHLTVSIDRASSQLVVSGLTGRGPRAAATAPLPANFDYESWHEIELVVSGGALRAAVSESGQYDPVAEISLRIPNASRSGVVTLHADGTAADFDDVTVARLFTPVTEQVAEPTVGSLDPTYSDEFDDGLAAAWTWLRDPAATVADGELEFGIQRSTLINSRPQAETRPSLLLRDMPEGTWTAETRVTIPFGDSIPYGWPQAGLIAYTGDDEWVELAYTTRESRRFVAFARETPSGGPVAYGHAALGPSRDTMWLRLQHTVAENGEHLYRAAISMDGEHWVWHGTRTLPAGPQPQVGLVAQDLAARPDQPPISARFDWFRVYR</sequence>
<gene>
    <name evidence="9" type="primary">abn-ts_1</name>
    <name evidence="9" type="ORF">HALOF300_03946</name>
</gene>
<dbReference type="InterPro" id="IPR013320">
    <property type="entry name" value="ConA-like_dom_sf"/>
</dbReference>
<evidence type="ECO:0000256" key="2">
    <source>
        <dbReference type="ARBA" id="ARBA00009865"/>
    </source>
</evidence>
<evidence type="ECO:0000313" key="10">
    <source>
        <dbReference type="Proteomes" id="UP000419743"/>
    </source>
</evidence>
<dbReference type="PANTHER" id="PTHR43301:SF3">
    <property type="entry name" value="ARABINAN ENDO-1,5-ALPHA-L-ARABINOSIDASE A-RELATED"/>
    <property type="match status" value="1"/>
</dbReference>
<evidence type="ECO:0000256" key="4">
    <source>
        <dbReference type="ARBA" id="ARBA00023295"/>
    </source>
</evidence>
<dbReference type="InterPro" id="IPR023296">
    <property type="entry name" value="Glyco_hydro_beta-prop_sf"/>
</dbReference>
<feature type="domain" description="Beta-xylosidase C-terminal Concanavalin A-like" evidence="8">
    <location>
        <begin position="566"/>
        <end position="764"/>
    </location>
</feature>
<dbReference type="InterPro" id="IPR006710">
    <property type="entry name" value="Glyco_hydro_43"/>
</dbReference>
<keyword evidence="3 9" id="KW-0378">Hydrolase</keyword>
<comment type="pathway">
    <text evidence="1">Glycan metabolism; L-arabinan degradation.</text>
</comment>
<dbReference type="Pfam" id="PF04616">
    <property type="entry name" value="Glyco_hydro_43"/>
    <property type="match status" value="1"/>
</dbReference>
<keyword evidence="10" id="KW-1185">Reference proteome</keyword>
<evidence type="ECO:0000256" key="7">
    <source>
        <dbReference type="SAM" id="SignalP"/>
    </source>
</evidence>
<dbReference type="Gene3D" id="2.115.10.20">
    <property type="entry name" value="Glycosyl hydrolase domain, family 43"/>
    <property type="match status" value="1"/>
</dbReference>